<dbReference type="EMBL" id="JARKIB010000024">
    <property type="protein sequence ID" value="KAJ7766246.1"/>
    <property type="molecule type" value="Genomic_DNA"/>
</dbReference>
<proteinExistence type="predicted"/>
<dbReference type="AlphaFoldDB" id="A0AAD7JNN8"/>
<protein>
    <recommendedName>
        <fullName evidence="3">F-box domain-containing protein</fullName>
    </recommendedName>
</protein>
<sequence length="148" mass="16323">MTRIASVVPLTQSGIMPLIAVDGAHAAPATAPVYRVPVELLEEIFTLCRPKVLGHWERSKINLERLAQTHLIDLVQVCSRWNIVVKGTPSLWCTIELYISPPQGPMTPTSIGTIMHLLRLSLERSRNFPLDLHIYADGHGGSVIDLVA</sequence>
<evidence type="ECO:0000313" key="2">
    <source>
        <dbReference type="Proteomes" id="UP001215598"/>
    </source>
</evidence>
<comment type="caution">
    <text evidence="1">The sequence shown here is derived from an EMBL/GenBank/DDBJ whole genome shotgun (WGS) entry which is preliminary data.</text>
</comment>
<accession>A0AAD7JNN8</accession>
<dbReference type="Proteomes" id="UP001215598">
    <property type="component" value="Unassembled WGS sequence"/>
</dbReference>
<evidence type="ECO:0000313" key="1">
    <source>
        <dbReference type="EMBL" id="KAJ7766246.1"/>
    </source>
</evidence>
<gene>
    <name evidence="1" type="ORF">B0H16DRAFT_1717464</name>
</gene>
<reference evidence="1" key="1">
    <citation type="submission" date="2023-03" db="EMBL/GenBank/DDBJ databases">
        <title>Massive genome expansion in bonnet fungi (Mycena s.s.) driven by repeated elements and novel gene families across ecological guilds.</title>
        <authorList>
            <consortium name="Lawrence Berkeley National Laboratory"/>
            <person name="Harder C.B."/>
            <person name="Miyauchi S."/>
            <person name="Viragh M."/>
            <person name="Kuo A."/>
            <person name="Thoen E."/>
            <person name="Andreopoulos B."/>
            <person name="Lu D."/>
            <person name="Skrede I."/>
            <person name="Drula E."/>
            <person name="Henrissat B."/>
            <person name="Morin E."/>
            <person name="Kohler A."/>
            <person name="Barry K."/>
            <person name="LaButti K."/>
            <person name="Morin E."/>
            <person name="Salamov A."/>
            <person name="Lipzen A."/>
            <person name="Mereny Z."/>
            <person name="Hegedus B."/>
            <person name="Baldrian P."/>
            <person name="Stursova M."/>
            <person name="Weitz H."/>
            <person name="Taylor A."/>
            <person name="Grigoriev I.V."/>
            <person name="Nagy L.G."/>
            <person name="Martin F."/>
            <person name="Kauserud H."/>
        </authorList>
    </citation>
    <scope>NUCLEOTIDE SEQUENCE</scope>
    <source>
        <strain evidence="1">CBHHK182m</strain>
    </source>
</reference>
<name>A0AAD7JNN8_9AGAR</name>
<keyword evidence="2" id="KW-1185">Reference proteome</keyword>
<organism evidence="1 2">
    <name type="scientific">Mycena metata</name>
    <dbReference type="NCBI Taxonomy" id="1033252"/>
    <lineage>
        <taxon>Eukaryota</taxon>
        <taxon>Fungi</taxon>
        <taxon>Dikarya</taxon>
        <taxon>Basidiomycota</taxon>
        <taxon>Agaricomycotina</taxon>
        <taxon>Agaricomycetes</taxon>
        <taxon>Agaricomycetidae</taxon>
        <taxon>Agaricales</taxon>
        <taxon>Marasmiineae</taxon>
        <taxon>Mycenaceae</taxon>
        <taxon>Mycena</taxon>
    </lineage>
</organism>
<evidence type="ECO:0008006" key="3">
    <source>
        <dbReference type="Google" id="ProtNLM"/>
    </source>
</evidence>